<dbReference type="InterPro" id="IPR013762">
    <property type="entry name" value="Integrase-like_cat_sf"/>
</dbReference>
<dbReference type="InterPro" id="IPR011010">
    <property type="entry name" value="DNA_brk_join_enz"/>
</dbReference>
<dbReference type="EMBL" id="CP012673">
    <property type="protein sequence ID" value="AUX41132.1"/>
    <property type="molecule type" value="Genomic_DNA"/>
</dbReference>
<protein>
    <submittedName>
        <fullName evidence="3">Uncharacterized protein</fullName>
    </submittedName>
</protein>
<gene>
    <name evidence="3" type="ORF">SOCE26_025380</name>
</gene>
<dbReference type="Gene3D" id="1.10.443.10">
    <property type="entry name" value="Intergrase catalytic core"/>
    <property type="match status" value="1"/>
</dbReference>
<feature type="region of interest" description="Disordered" evidence="2">
    <location>
        <begin position="173"/>
        <end position="208"/>
    </location>
</feature>
<dbReference type="Proteomes" id="UP000238348">
    <property type="component" value="Chromosome"/>
</dbReference>
<reference evidence="3 4" key="1">
    <citation type="submission" date="2015-09" db="EMBL/GenBank/DDBJ databases">
        <title>Sorangium comparison.</title>
        <authorList>
            <person name="Zaburannyi N."/>
            <person name="Bunk B."/>
            <person name="Overmann J."/>
            <person name="Mueller R."/>
        </authorList>
    </citation>
    <scope>NUCLEOTIDE SEQUENCE [LARGE SCALE GENOMIC DNA]</scope>
    <source>
        <strain evidence="3 4">So ce26</strain>
    </source>
</reference>
<sequence length="241" mass="27065">MRQTFDPWTYLLPAEQDRLVTTEAPQGDPDLPDLVAFALWTGVREGEQWNLELRDVHAHEEHPYVVIRFGKRRGSHSTKSGRIRRVPLMGLAFDATLRQLERLAAGRPNEHALLWPTLRGARRQGKAPRHWSTFLEAAALVPAERHEGRPVPLARPPAHLRVVAGLRMARQAVGTGGDQGAPRAPLDLHHPALRPPGQERLVRGRPGDGRRRAIALRLPGPAEILNYFQRPRDDSNVRPTV</sequence>
<dbReference type="AlphaFoldDB" id="A0A2L0EPE9"/>
<keyword evidence="1" id="KW-0233">DNA recombination</keyword>
<evidence type="ECO:0000256" key="1">
    <source>
        <dbReference type="ARBA" id="ARBA00023172"/>
    </source>
</evidence>
<evidence type="ECO:0000256" key="2">
    <source>
        <dbReference type="SAM" id="MobiDB-lite"/>
    </source>
</evidence>
<dbReference type="GO" id="GO:0003677">
    <property type="term" value="F:DNA binding"/>
    <property type="evidence" value="ECO:0007669"/>
    <property type="project" value="InterPro"/>
</dbReference>
<dbReference type="GO" id="GO:0015074">
    <property type="term" value="P:DNA integration"/>
    <property type="evidence" value="ECO:0007669"/>
    <property type="project" value="InterPro"/>
</dbReference>
<dbReference type="SUPFAM" id="SSF56349">
    <property type="entry name" value="DNA breaking-rejoining enzymes"/>
    <property type="match status" value="1"/>
</dbReference>
<evidence type="ECO:0000313" key="3">
    <source>
        <dbReference type="EMBL" id="AUX41132.1"/>
    </source>
</evidence>
<accession>A0A2L0EPE9</accession>
<evidence type="ECO:0000313" key="4">
    <source>
        <dbReference type="Proteomes" id="UP000238348"/>
    </source>
</evidence>
<name>A0A2L0EPE9_SORCE</name>
<proteinExistence type="predicted"/>
<dbReference type="GO" id="GO:0006310">
    <property type="term" value="P:DNA recombination"/>
    <property type="evidence" value="ECO:0007669"/>
    <property type="project" value="UniProtKB-KW"/>
</dbReference>
<organism evidence="3 4">
    <name type="scientific">Sorangium cellulosum</name>
    <name type="common">Polyangium cellulosum</name>
    <dbReference type="NCBI Taxonomy" id="56"/>
    <lineage>
        <taxon>Bacteria</taxon>
        <taxon>Pseudomonadati</taxon>
        <taxon>Myxococcota</taxon>
        <taxon>Polyangia</taxon>
        <taxon>Polyangiales</taxon>
        <taxon>Polyangiaceae</taxon>
        <taxon>Sorangium</taxon>
    </lineage>
</organism>